<proteinExistence type="predicted"/>
<evidence type="ECO:0000313" key="1">
    <source>
        <dbReference type="EMBL" id="WXB11173.1"/>
    </source>
</evidence>
<dbReference type="RefSeq" id="WP_394820788.1">
    <property type="nucleotide sequence ID" value="NZ_CP089984.1"/>
</dbReference>
<keyword evidence="2" id="KW-1185">Reference proteome</keyword>
<evidence type="ECO:0000313" key="2">
    <source>
        <dbReference type="Proteomes" id="UP001370348"/>
    </source>
</evidence>
<gene>
    <name evidence="1" type="ORF">LZC94_25265</name>
</gene>
<sequence length="149" mass="16433">MESVRTFILALDRARRSKDRAALAGLVRFPIRIDRLEYGLDIHVRARTIQDPAAALEVQDEWAMPPGFVTVARKQVPMRGLVDCNADAKGEPRATDFSKGGSAIDIKGQSASITVEPRRCGAGMATDTWQLERTPGHDWILVRHSLTPA</sequence>
<reference evidence="1 2" key="1">
    <citation type="submission" date="2021-12" db="EMBL/GenBank/DDBJ databases">
        <title>Discovery of the Pendulisporaceae a myxobacterial family with distinct sporulation behavior and unique specialized metabolism.</title>
        <authorList>
            <person name="Garcia R."/>
            <person name="Popoff A."/>
            <person name="Bader C.D."/>
            <person name="Loehr J."/>
            <person name="Walesch S."/>
            <person name="Walt C."/>
            <person name="Boldt J."/>
            <person name="Bunk B."/>
            <person name="Haeckl F.J.F.P.J."/>
            <person name="Gunesch A.P."/>
            <person name="Birkelbach J."/>
            <person name="Nuebel U."/>
            <person name="Pietschmann T."/>
            <person name="Bach T."/>
            <person name="Mueller R."/>
        </authorList>
    </citation>
    <scope>NUCLEOTIDE SEQUENCE [LARGE SCALE GENOMIC DNA]</scope>
    <source>
        <strain evidence="1 2">MSr11954</strain>
    </source>
</reference>
<name>A0ABZ2LMN2_9BACT</name>
<protein>
    <submittedName>
        <fullName evidence="1">Uncharacterized protein</fullName>
    </submittedName>
</protein>
<organism evidence="1 2">
    <name type="scientific">Pendulispora albinea</name>
    <dbReference type="NCBI Taxonomy" id="2741071"/>
    <lineage>
        <taxon>Bacteria</taxon>
        <taxon>Pseudomonadati</taxon>
        <taxon>Myxococcota</taxon>
        <taxon>Myxococcia</taxon>
        <taxon>Myxococcales</taxon>
        <taxon>Sorangiineae</taxon>
        <taxon>Pendulisporaceae</taxon>
        <taxon>Pendulispora</taxon>
    </lineage>
</organism>
<dbReference type="Proteomes" id="UP001370348">
    <property type="component" value="Chromosome"/>
</dbReference>
<dbReference type="EMBL" id="CP089984">
    <property type="protein sequence ID" value="WXB11173.1"/>
    <property type="molecule type" value="Genomic_DNA"/>
</dbReference>
<accession>A0ABZ2LMN2</accession>